<name>A0A848G9Q3_9RHOO</name>
<evidence type="ECO:0000313" key="3">
    <source>
        <dbReference type="Proteomes" id="UP000580043"/>
    </source>
</evidence>
<keyword evidence="3" id="KW-1185">Reference proteome</keyword>
<gene>
    <name evidence="2" type="ORF">HHL15_20825</name>
</gene>
<dbReference type="EMBL" id="JABBGA010000023">
    <property type="protein sequence ID" value="NML28209.1"/>
    <property type="molecule type" value="Genomic_DNA"/>
</dbReference>
<evidence type="ECO:0000256" key="1">
    <source>
        <dbReference type="SAM" id="MobiDB-lite"/>
    </source>
</evidence>
<sequence>MSISSLSSTALDALSWLNAQGRRPGLPQGTEPGRAAAPETTATLSPEAVAASRNTARSAGLQKVMDEVRADPAFGRQYLGQLAGVTTDGPLLDISHPPDIRLSSTGELWTDEKQAQYSALSTHVMQQRRDIINAGLADGSAPDAVLQRVYDFNDALPQWYKDGMNWA</sequence>
<protein>
    <submittedName>
        <fullName evidence="2">Uncharacterized protein</fullName>
    </submittedName>
</protein>
<evidence type="ECO:0000313" key="2">
    <source>
        <dbReference type="EMBL" id="NML28209.1"/>
    </source>
</evidence>
<dbReference type="RefSeq" id="WP_169147739.1">
    <property type="nucleotide sequence ID" value="NZ_JABBGA010000023.1"/>
</dbReference>
<accession>A0A848G9Q3</accession>
<reference evidence="2 3" key="1">
    <citation type="submission" date="2020-04" db="EMBL/GenBank/DDBJ databases">
        <title>Zoogloea sp. G-4-1-14 isolated from soil.</title>
        <authorList>
            <person name="Dahal R.H."/>
        </authorList>
    </citation>
    <scope>NUCLEOTIDE SEQUENCE [LARGE SCALE GENOMIC DNA]</scope>
    <source>
        <strain evidence="2 3">G-4-1-14</strain>
    </source>
</reference>
<feature type="region of interest" description="Disordered" evidence="1">
    <location>
        <begin position="21"/>
        <end position="55"/>
    </location>
</feature>
<dbReference type="Proteomes" id="UP000580043">
    <property type="component" value="Unassembled WGS sequence"/>
</dbReference>
<comment type="caution">
    <text evidence="2">The sequence shown here is derived from an EMBL/GenBank/DDBJ whole genome shotgun (WGS) entry which is preliminary data.</text>
</comment>
<proteinExistence type="predicted"/>
<organism evidence="2 3">
    <name type="scientific">Zoogloea dura</name>
    <dbReference type="NCBI Taxonomy" id="2728840"/>
    <lineage>
        <taxon>Bacteria</taxon>
        <taxon>Pseudomonadati</taxon>
        <taxon>Pseudomonadota</taxon>
        <taxon>Betaproteobacteria</taxon>
        <taxon>Rhodocyclales</taxon>
        <taxon>Zoogloeaceae</taxon>
        <taxon>Zoogloea</taxon>
    </lineage>
</organism>
<dbReference type="AlphaFoldDB" id="A0A848G9Q3"/>